<keyword evidence="4" id="KW-1185">Reference proteome</keyword>
<dbReference type="AlphaFoldDB" id="A0A2T0W6Z8"/>
<name>A0A2T0W6Z8_9LACT</name>
<evidence type="ECO:0000313" key="4">
    <source>
        <dbReference type="Proteomes" id="UP000238205"/>
    </source>
</evidence>
<proteinExistence type="predicted"/>
<dbReference type="Proteomes" id="UP000238205">
    <property type="component" value="Unassembled WGS sequence"/>
</dbReference>
<protein>
    <submittedName>
        <fullName evidence="3">Phosphoribosylglycinamide synthetase-like protein</fullName>
    </submittedName>
</protein>
<dbReference type="PROSITE" id="PS50975">
    <property type="entry name" value="ATP_GRASP"/>
    <property type="match status" value="1"/>
</dbReference>
<dbReference type="GO" id="GO:0046872">
    <property type="term" value="F:metal ion binding"/>
    <property type="evidence" value="ECO:0007669"/>
    <property type="project" value="InterPro"/>
</dbReference>
<dbReference type="OrthoDB" id="9803907at2"/>
<evidence type="ECO:0000259" key="2">
    <source>
        <dbReference type="PROSITE" id="PS50975"/>
    </source>
</evidence>
<dbReference type="Gene3D" id="3.30.470.20">
    <property type="entry name" value="ATP-grasp fold, B domain"/>
    <property type="match status" value="1"/>
</dbReference>
<dbReference type="GO" id="GO:0005524">
    <property type="term" value="F:ATP binding"/>
    <property type="evidence" value="ECO:0007669"/>
    <property type="project" value="UniProtKB-UniRule"/>
</dbReference>
<dbReference type="EMBL" id="PVTO01000011">
    <property type="protein sequence ID" value="PRY82472.1"/>
    <property type="molecule type" value="Genomic_DNA"/>
</dbReference>
<reference evidence="3 4" key="1">
    <citation type="submission" date="2018-03" db="EMBL/GenBank/DDBJ databases">
        <title>Genomic Encyclopedia of Archaeal and Bacterial Type Strains, Phase II (KMG-II): from individual species to whole genera.</title>
        <authorList>
            <person name="Goeker M."/>
        </authorList>
    </citation>
    <scope>NUCLEOTIDE SEQUENCE [LARGE SCALE GENOMIC DNA]</scope>
    <source>
        <strain evidence="3 4">DSM 13175</strain>
    </source>
</reference>
<comment type="caution">
    <text evidence="3">The sequence shown here is derived from an EMBL/GenBank/DDBJ whole genome shotgun (WGS) entry which is preliminary data.</text>
</comment>
<accession>A0A2T0W6Z8</accession>
<evidence type="ECO:0000313" key="3">
    <source>
        <dbReference type="EMBL" id="PRY82472.1"/>
    </source>
</evidence>
<keyword evidence="1" id="KW-0547">Nucleotide-binding</keyword>
<sequence>MSSNYYEPASIDDAQQKQADYERKEGFKSVLLEEEALRRGYPVRRLMFDTMIITIGNSDLLFKDMNGPSSSAAIQEICDNKYVARSIVSESGVNVPKSAYIRLNQTEVFIQFARQIEYPVVFKPNNLSRGEGVFLNIDSDEALEHHLAKIADLVPEPQENILIEKQYMGDDFRYQKSTCQCSGRR</sequence>
<gene>
    <name evidence="3" type="ORF">CLV38_11122</name>
</gene>
<dbReference type="InterPro" id="IPR011761">
    <property type="entry name" value="ATP-grasp"/>
</dbReference>
<dbReference type="RefSeq" id="WP_106193242.1">
    <property type="nucleotide sequence ID" value="NZ_PVTO01000011.1"/>
</dbReference>
<evidence type="ECO:0000256" key="1">
    <source>
        <dbReference type="PROSITE-ProRule" id="PRU00409"/>
    </source>
</evidence>
<feature type="domain" description="ATP-grasp" evidence="2">
    <location>
        <begin position="85"/>
        <end position="135"/>
    </location>
</feature>
<organism evidence="3 4">
    <name type="scientific">Alkalibacterium olivapovliticus</name>
    <dbReference type="NCBI Taxonomy" id="99907"/>
    <lineage>
        <taxon>Bacteria</taxon>
        <taxon>Bacillati</taxon>
        <taxon>Bacillota</taxon>
        <taxon>Bacilli</taxon>
        <taxon>Lactobacillales</taxon>
        <taxon>Carnobacteriaceae</taxon>
        <taxon>Alkalibacterium</taxon>
    </lineage>
</organism>
<dbReference type="SUPFAM" id="SSF56059">
    <property type="entry name" value="Glutathione synthetase ATP-binding domain-like"/>
    <property type="match status" value="1"/>
</dbReference>
<keyword evidence="1" id="KW-0067">ATP-binding</keyword>